<evidence type="ECO:0000313" key="3">
    <source>
        <dbReference type="Proteomes" id="UP000276232"/>
    </source>
</evidence>
<feature type="transmembrane region" description="Helical" evidence="1">
    <location>
        <begin position="72"/>
        <end position="95"/>
    </location>
</feature>
<dbReference type="InParanoid" id="A0A3N1HRB3"/>
<dbReference type="Proteomes" id="UP000276232">
    <property type="component" value="Unassembled WGS sequence"/>
</dbReference>
<keyword evidence="3" id="KW-1185">Reference proteome</keyword>
<feature type="transmembrane region" description="Helical" evidence="1">
    <location>
        <begin position="32"/>
        <end position="52"/>
    </location>
</feature>
<organism evidence="2 3">
    <name type="scientific">Pseudokineococcus lusitanus</name>
    <dbReference type="NCBI Taxonomy" id="763993"/>
    <lineage>
        <taxon>Bacteria</taxon>
        <taxon>Bacillati</taxon>
        <taxon>Actinomycetota</taxon>
        <taxon>Actinomycetes</taxon>
        <taxon>Kineosporiales</taxon>
        <taxon>Kineosporiaceae</taxon>
        <taxon>Pseudokineococcus</taxon>
    </lineage>
</organism>
<dbReference type="EMBL" id="RJKN01000002">
    <property type="protein sequence ID" value="ROP44989.1"/>
    <property type="molecule type" value="Genomic_DNA"/>
</dbReference>
<dbReference type="AlphaFoldDB" id="A0A3N1HRB3"/>
<protein>
    <submittedName>
        <fullName evidence="2">Uncharacterized protein</fullName>
    </submittedName>
</protein>
<keyword evidence="1" id="KW-1133">Transmembrane helix</keyword>
<name>A0A3N1HRB3_9ACTN</name>
<sequence>MLSLCAATALVVGGLGSHKVPFVIGGVVPRLWWAFLFLHVTGFVLLCCAPFARWHQEEADPSLRRSPGDAVLVAVATVPVYLVSLAAVGAGLLLATISSYSVLAPASDGGCRVVVREGSLLLLAAGEVYLLSAGEVRGREVSSYWADDGYMPFSGGTYTLRWDGETALLDVRGVSGQEVSYESVPLHCGRSSLDG</sequence>
<proteinExistence type="predicted"/>
<keyword evidence="1" id="KW-0472">Membrane</keyword>
<evidence type="ECO:0000256" key="1">
    <source>
        <dbReference type="SAM" id="Phobius"/>
    </source>
</evidence>
<evidence type="ECO:0000313" key="2">
    <source>
        <dbReference type="EMBL" id="ROP44989.1"/>
    </source>
</evidence>
<accession>A0A3N1HRB3</accession>
<gene>
    <name evidence="2" type="ORF">EDC03_1119</name>
</gene>
<keyword evidence="1" id="KW-0812">Transmembrane</keyword>
<reference evidence="2 3" key="1">
    <citation type="journal article" date="2015" name="Stand. Genomic Sci.">
        <title>Genomic Encyclopedia of Bacterial and Archaeal Type Strains, Phase III: the genomes of soil and plant-associated and newly described type strains.</title>
        <authorList>
            <person name="Whitman W.B."/>
            <person name="Woyke T."/>
            <person name="Klenk H.P."/>
            <person name="Zhou Y."/>
            <person name="Lilburn T.G."/>
            <person name="Beck B.J."/>
            <person name="De Vos P."/>
            <person name="Vandamme P."/>
            <person name="Eisen J.A."/>
            <person name="Garrity G."/>
            <person name="Hugenholtz P."/>
            <person name="Kyrpides N.C."/>
        </authorList>
    </citation>
    <scope>NUCLEOTIDE SEQUENCE [LARGE SCALE GENOMIC DNA]</scope>
    <source>
        <strain evidence="2 3">CECT 7306</strain>
    </source>
</reference>
<comment type="caution">
    <text evidence="2">The sequence shown here is derived from an EMBL/GenBank/DDBJ whole genome shotgun (WGS) entry which is preliminary data.</text>
</comment>